<dbReference type="GeneID" id="118501813"/>
<reference evidence="3" key="1">
    <citation type="submission" date="2025-08" db="UniProtKB">
        <authorList>
            <consortium name="RefSeq"/>
        </authorList>
    </citation>
    <scope>IDENTIFICATION</scope>
    <source>
        <tissue evidence="3">Muscle</tissue>
    </source>
</reference>
<feature type="region of interest" description="Disordered" evidence="1">
    <location>
        <begin position="229"/>
        <end position="313"/>
    </location>
</feature>
<evidence type="ECO:0000256" key="1">
    <source>
        <dbReference type="SAM" id="MobiDB-lite"/>
    </source>
</evidence>
<dbReference type="Proteomes" id="UP000504628">
    <property type="component" value="Chromosome 7"/>
</dbReference>
<feature type="compositionally biased region" description="Basic residues" evidence="1">
    <location>
        <begin position="129"/>
        <end position="144"/>
    </location>
</feature>
<keyword evidence="2" id="KW-1185">Reference proteome</keyword>
<gene>
    <name evidence="3" type="primary">LOC118501813</name>
</gene>
<feature type="region of interest" description="Disordered" evidence="1">
    <location>
        <begin position="105"/>
        <end position="170"/>
    </location>
</feature>
<dbReference type="OrthoDB" id="9635130at2759"/>
<dbReference type="RefSeq" id="XP_035887404.1">
    <property type="nucleotide sequence ID" value="XM_036031511.1"/>
</dbReference>
<evidence type="ECO:0000313" key="2">
    <source>
        <dbReference type="Proteomes" id="UP000504628"/>
    </source>
</evidence>
<name>A0A7E6E7Z7_9CHIR</name>
<feature type="compositionally biased region" description="Basic and acidic residues" evidence="1">
    <location>
        <begin position="294"/>
        <end position="313"/>
    </location>
</feature>
<proteinExistence type="predicted"/>
<sequence length="313" mass="34619">MSPTSSARLAFCKETQEARGASHRGRITPLLPEQNGTARRIAMSWNIFGTGELATGERRRRPAGAHPGVHCSKCLAVVTFRFSLRLARRPSTANLYAKLRRAARLASAPSTRGPTPSRLQPAFGPEARRSRRRRRRRRRRRSERRIRSSDTHPPALIGVADPGDTLGRGRERGRETWARVEVGVACGWGWAHQPPALRMLFSFQFSQPPPCTGRKTFLPWAPLRRGEGKVNGKMEMDVEGVSPRPEPIPRSQGAGGACQAPPQQPQPQPQPQQQQLAQDELPGESAGAEDSDDPEARPSSEKGESKYFGDKIH</sequence>
<organism evidence="2 3">
    <name type="scientific">Phyllostomus discolor</name>
    <name type="common">pale spear-nosed bat</name>
    <dbReference type="NCBI Taxonomy" id="89673"/>
    <lineage>
        <taxon>Eukaryota</taxon>
        <taxon>Metazoa</taxon>
        <taxon>Chordata</taxon>
        <taxon>Craniata</taxon>
        <taxon>Vertebrata</taxon>
        <taxon>Euteleostomi</taxon>
        <taxon>Mammalia</taxon>
        <taxon>Eutheria</taxon>
        <taxon>Laurasiatheria</taxon>
        <taxon>Chiroptera</taxon>
        <taxon>Yangochiroptera</taxon>
        <taxon>Phyllostomidae</taxon>
        <taxon>Phyllostominae</taxon>
        <taxon>Phyllostomus</taxon>
    </lineage>
</organism>
<dbReference type="AlphaFoldDB" id="A0A7E6E7Z7"/>
<evidence type="ECO:0000313" key="3">
    <source>
        <dbReference type="RefSeq" id="XP_035887404.1"/>
    </source>
</evidence>
<protein>
    <submittedName>
        <fullName evidence="3">Uncharacterized protein LOC118501813</fullName>
    </submittedName>
</protein>
<dbReference type="InParanoid" id="A0A7E6E7Z7"/>
<dbReference type="KEGG" id="pdic:118501813"/>
<accession>A0A7E6E7Z7</accession>
<feature type="compositionally biased region" description="Polar residues" evidence="1">
    <location>
        <begin position="109"/>
        <end position="118"/>
    </location>
</feature>